<evidence type="ECO:0000313" key="2">
    <source>
        <dbReference type="EMBL" id="MEE3718326.1"/>
    </source>
</evidence>
<dbReference type="EMBL" id="JAZBJZ010000072">
    <property type="protein sequence ID" value="MEE3718326.1"/>
    <property type="molecule type" value="Genomic_DNA"/>
</dbReference>
<proteinExistence type="predicted"/>
<reference evidence="2" key="1">
    <citation type="submission" date="2024-01" db="EMBL/GenBank/DDBJ databases">
        <title>Bank of Algae and Cyanobacteria of the Azores (BACA) strain genomes.</title>
        <authorList>
            <person name="Luz R."/>
            <person name="Cordeiro R."/>
            <person name="Fonseca A."/>
            <person name="Goncalves V."/>
        </authorList>
    </citation>
    <scope>NUCLEOTIDE SEQUENCE</scope>
    <source>
        <strain evidence="2">BACA0141</strain>
    </source>
</reference>
<organism evidence="2 3">
    <name type="scientific">Tumidithrix elongata BACA0141</name>
    <dbReference type="NCBI Taxonomy" id="2716417"/>
    <lineage>
        <taxon>Bacteria</taxon>
        <taxon>Bacillati</taxon>
        <taxon>Cyanobacteriota</taxon>
        <taxon>Cyanophyceae</taxon>
        <taxon>Pseudanabaenales</taxon>
        <taxon>Pseudanabaenaceae</taxon>
        <taxon>Tumidithrix</taxon>
        <taxon>Tumidithrix elongata</taxon>
    </lineage>
</organism>
<dbReference type="AlphaFoldDB" id="A0AAW9Q6T1"/>
<protein>
    <recommendedName>
        <fullName evidence="4">Glucose-inhibited division protein A</fullName>
    </recommendedName>
</protein>
<evidence type="ECO:0008006" key="4">
    <source>
        <dbReference type="Google" id="ProtNLM"/>
    </source>
</evidence>
<keyword evidence="1" id="KW-0812">Transmembrane</keyword>
<keyword evidence="1" id="KW-1133">Transmembrane helix</keyword>
<evidence type="ECO:0000256" key="1">
    <source>
        <dbReference type="SAM" id="Phobius"/>
    </source>
</evidence>
<keyword evidence="3" id="KW-1185">Reference proteome</keyword>
<dbReference type="Proteomes" id="UP001333818">
    <property type="component" value="Unassembled WGS sequence"/>
</dbReference>
<feature type="transmembrane region" description="Helical" evidence="1">
    <location>
        <begin position="6"/>
        <end position="25"/>
    </location>
</feature>
<comment type="caution">
    <text evidence="2">The sequence shown here is derived from an EMBL/GenBank/DDBJ whole genome shotgun (WGS) entry which is preliminary data.</text>
</comment>
<evidence type="ECO:0000313" key="3">
    <source>
        <dbReference type="Proteomes" id="UP001333818"/>
    </source>
</evidence>
<keyword evidence="1" id="KW-0472">Membrane</keyword>
<gene>
    <name evidence="2" type="ORF">V2H45_16420</name>
</gene>
<name>A0AAW9Q6T1_9CYAN</name>
<accession>A0AAW9Q6T1</accession>
<sequence>MQRSQWIAILTGVVAVGLGVGYLVLVQLLDWRGEMLPAPIDLSVDLSAISKYLWI</sequence>
<dbReference type="RefSeq" id="WP_330484759.1">
    <property type="nucleotide sequence ID" value="NZ_JAZBJZ010000072.1"/>
</dbReference>